<gene>
    <name evidence="3" type="ORF">UFOPK3609_01553</name>
</gene>
<dbReference type="Pfam" id="PF04752">
    <property type="entry name" value="ChaC"/>
    <property type="match status" value="1"/>
</dbReference>
<evidence type="ECO:0000256" key="1">
    <source>
        <dbReference type="ARBA" id="ARBA00012344"/>
    </source>
</evidence>
<organism evidence="3">
    <name type="scientific">freshwater metagenome</name>
    <dbReference type="NCBI Taxonomy" id="449393"/>
    <lineage>
        <taxon>unclassified sequences</taxon>
        <taxon>metagenomes</taxon>
        <taxon>ecological metagenomes</taxon>
    </lineage>
</organism>
<dbReference type="GO" id="GO:0061928">
    <property type="term" value="F:glutathione specific gamma-glutamylcyclotransferase activity"/>
    <property type="evidence" value="ECO:0007669"/>
    <property type="project" value="UniProtKB-EC"/>
</dbReference>
<dbReference type="PANTHER" id="PTHR12192:SF2">
    <property type="entry name" value="GLUTATHIONE-SPECIFIC GAMMA-GLUTAMYLCYCLOTRANSFERASE 2"/>
    <property type="match status" value="1"/>
</dbReference>
<protein>
    <recommendedName>
        <fullName evidence="1">glutathione-specific gamma-glutamylcyclotransferase</fullName>
        <ecNumber evidence="1">4.3.2.7</ecNumber>
    </recommendedName>
</protein>
<dbReference type="InterPro" id="IPR006840">
    <property type="entry name" value="ChaC"/>
</dbReference>
<dbReference type="AlphaFoldDB" id="A0A6J7HZG9"/>
<accession>A0A6J7HZG9</accession>
<dbReference type="GO" id="GO:0005737">
    <property type="term" value="C:cytoplasm"/>
    <property type="evidence" value="ECO:0007669"/>
    <property type="project" value="TreeGrafter"/>
</dbReference>
<evidence type="ECO:0000313" key="3">
    <source>
        <dbReference type="EMBL" id="CAB4923889.1"/>
    </source>
</evidence>
<name>A0A6J7HZG9_9ZZZZ</name>
<reference evidence="3" key="1">
    <citation type="submission" date="2020-05" db="EMBL/GenBank/DDBJ databases">
        <authorList>
            <person name="Chiriac C."/>
            <person name="Salcher M."/>
            <person name="Ghai R."/>
            <person name="Kavagutti S V."/>
        </authorList>
    </citation>
    <scope>NUCLEOTIDE SEQUENCE</scope>
</reference>
<keyword evidence="2" id="KW-0456">Lyase</keyword>
<dbReference type="EC" id="4.3.2.7" evidence="1"/>
<dbReference type="InterPro" id="IPR036568">
    <property type="entry name" value="GGCT-like_sf"/>
</dbReference>
<dbReference type="CDD" id="cd06661">
    <property type="entry name" value="GGCT_like"/>
    <property type="match status" value="1"/>
</dbReference>
<dbReference type="PANTHER" id="PTHR12192">
    <property type="entry name" value="CATION TRANSPORT PROTEIN CHAC-RELATED"/>
    <property type="match status" value="1"/>
</dbReference>
<evidence type="ECO:0000256" key="2">
    <source>
        <dbReference type="ARBA" id="ARBA00023239"/>
    </source>
</evidence>
<dbReference type="SUPFAM" id="SSF110857">
    <property type="entry name" value="Gamma-glutamyl cyclotransferase-like"/>
    <property type="match status" value="1"/>
</dbReference>
<proteinExistence type="predicted"/>
<dbReference type="InterPro" id="IPR013024">
    <property type="entry name" value="GGCT-like"/>
</dbReference>
<dbReference type="Gene3D" id="3.10.490.10">
    <property type="entry name" value="Gamma-glutamyl cyclotransferase-like"/>
    <property type="match status" value="1"/>
</dbReference>
<dbReference type="EMBL" id="CAFBMQ010000266">
    <property type="protein sequence ID" value="CAB4923889.1"/>
    <property type="molecule type" value="Genomic_DNA"/>
</dbReference>
<dbReference type="GO" id="GO:0006751">
    <property type="term" value="P:glutathione catabolic process"/>
    <property type="evidence" value="ECO:0007669"/>
    <property type="project" value="InterPro"/>
</dbReference>
<sequence>MHENWVFGYGSLMWNPGFRFIERRRAVIHGYHRSLCMLSHMYRGTPDRPGLVLGLDVGGACHGIAFRVADGDWAEASAYLRAREQVTNMYHEVVKPVRLVGAEDHKVAALTYAVDRTHRQYAGRLSFEDQLHHVRQGHGQSGSCTDYVLNTVQHLREAGIRDEPLEKLAQALLKL</sequence>